<comment type="similarity">
    <text evidence="2 6 9">Belongs to the 6-phosphogluconate dehydrogenase family.</text>
</comment>
<dbReference type="SUPFAM" id="SSF51735">
    <property type="entry name" value="NAD(P)-binding Rossmann-fold domains"/>
    <property type="match status" value="1"/>
</dbReference>
<dbReference type="EC" id="1.1.1.44" evidence="6 9"/>
<reference evidence="11" key="1">
    <citation type="submission" date="2021-01" db="EMBL/GenBank/DDBJ databases">
        <authorList>
            <person name="Corre E."/>
            <person name="Pelletier E."/>
            <person name="Niang G."/>
            <person name="Scheremetjew M."/>
            <person name="Finn R."/>
            <person name="Kale V."/>
            <person name="Holt S."/>
            <person name="Cochrane G."/>
            <person name="Meng A."/>
            <person name="Brown T."/>
            <person name="Cohen L."/>
        </authorList>
    </citation>
    <scope>NUCLEOTIDE SEQUENCE</scope>
    <source>
        <strain evidence="11">CCMP2058</strain>
    </source>
</reference>
<gene>
    <name evidence="11" type="ORF">LAMO00422_LOCUS7375</name>
</gene>
<comment type="pathway">
    <text evidence="1 6 9">Carbohydrate degradation; pentose phosphate pathway; D-ribulose 5-phosphate from D-glucose 6-phosphate (oxidative stage): step 3/3.</text>
</comment>
<dbReference type="InterPro" id="IPR006114">
    <property type="entry name" value="6PGDH_C"/>
</dbReference>
<dbReference type="NCBIfam" id="NF006765">
    <property type="entry name" value="PRK09287.1"/>
    <property type="match status" value="1"/>
</dbReference>
<keyword evidence="3 6" id="KW-0560">Oxidoreductase</keyword>
<dbReference type="Pfam" id="PF00393">
    <property type="entry name" value="6PGD"/>
    <property type="match status" value="1"/>
</dbReference>
<dbReference type="UniPathway" id="UPA00115">
    <property type="reaction ID" value="UER00410"/>
</dbReference>
<dbReference type="Pfam" id="PF03446">
    <property type="entry name" value="NAD_binding_2"/>
    <property type="match status" value="1"/>
</dbReference>
<evidence type="ECO:0000259" key="10">
    <source>
        <dbReference type="SMART" id="SM01350"/>
    </source>
</evidence>
<dbReference type="InterPro" id="IPR036291">
    <property type="entry name" value="NAD(P)-bd_dom_sf"/>
</dbReference>
<keyword evidence="6 9" id="KW-0521">NADP</keyword>
<feature type="binding site" description="in other chain" evidence="8">
    <location>
        <position position="93"/>
    </location>
    <ligand>
        <name>substrate</name>
        <note>ligand shared between dimeric partners</note>
    </ligand>
</feature>
<dbReference type="FunFam" id="1.10.1040.10:FF:000002">
    <property type="entry name" value="6-phosphogluconate dehydrogenase, decarboxylating"/>
    <property type="match status" value="1"/>
</dbReference>
<dbReference type="EMBL" id="HBEM01010535">
    <property type="protein sequence ID" value="CAD8443758.1"/>
    <property type="molecule type" value="Transcribed_RNA"/>
</dbReference>
<dbReference type="PIRSF" id="PIRSF000109">
    <property type="entry name" value="6PGD"/>
    <property type="match status" value="1"/>
</dbReference>
<dbReference type="InterPro" id="IPR008927">
    <property type="entry name" value="6-PGluconate_DH-like_C_sf"/>
</dbReference>
<protein>
    <recommendedName>
        <fullName evidence="6 9">6-phosphogluconate dehydrogenase, decarboxylating</fullName>
        <ecNumber evidence="6 9">1.1.1.44</ecNumber>
    </recommendedName>
</protein>
<proteinExistence type="inferred from homology"/>
<dbReference type="Gene3D" id="1.10.1040.10">
    <property type="entry name" value="N-(1-d-carboxylethyl)-l-norvaline Dehydrogenase, domain 2"/>
    <property type="match status" value="1"/>
</dbReference>
<feature type="binding site" evidence="8">
    <location>
        <position position="440"/>
    </location>
    <ligand>
        <name>substrate</name>
        <note>ligand shared between dimeric partners</note>
    </ligand>
</feature>
<dbReference type="GO" id="GO:0050661">
    <property type="term" value="F:NADP binding"/>
    <property type="evidence" value="ECO:0007669"/>
    <property type="project" value="InterPro"/>
</dbReference>
<organism evidence="11">
    <name type="scientific">Amorphochlora amoebiformis</name>
    <dbReference type="NCBI Taxonomy" id="1561963"/>
    <lineage>
        <taxon>Eukaryota</taxon>
        <taxon>Sar</taxon>
        <taxon>Rhizaria</taxon>
        <taxon>Cercozoa</taxon>
        <taxon>Chlorarachniophyceae</taxon>
        <taxon>Amorphochlora</taxon>
    </lineage>
</organism>
<dbReference type="GO" id="GO:0004616">
    <property type="term" value="F:phosphogluconate dehydrogenase (decarboxylating) activity"/>
    <property type="evidence" value="ECO:0007669"/>
    <property type="project" value="UniProtKB-EC"/>
</dbReference>
<comment type="catalytic activity">
    <reaction evidence="6 9">
        <text>6-phospho-D-gluconate + NADP(+) = D-ribulose 5-phosphate + CO2 + NADPH</text>
        <dbReference type="Rhea" id="RHEA:10116"/>
        <dbReference type="ChEBI" id="CHEBI:16526"/>
        <dbReference type="ChEBI" id="CHEBI:57783"/>
        <dbReference type="ChEBI" id="CHEBI:58121"/>
        <dbReference type="ChEBI" id="CHEBI:58349"/>
        <dbReference type="ChEBI" id="CHEBI:58759"/>
        <dbReference type="EC" id="1.1.1.44"/>
    </reaction>
</comment>
<evidence type="ECO:0000256" key="1">
    <source>
        <dbReference type="ARBA" id="ARBA00004874"/>
    </source>
</evidence>
<feature type="domain" description="6-phosphogluconate dehydrogenase C-terminal" evidence="10">
    <location>
        <begin position="171"/>
        <end position="462"/>
    </location>
</feature>
<feature type="active site" description="Proton acceptor" evidence="7">
    <location>
        <position position="175"/>
    </location>
</feature>
<evidence type="ECO:0000256" key="7">
    <source>
        <dbReference type="PIRSR" id="PIRSR000109-1"/>
    </source>
</evidence>
<accession>A0A7S0GXW8</accession>
<comment type="function">
    <text evidence="6">Catalyzes the oxidative decarboxylation of 6-phosphogluconate to ribulose 5-phosphate and CO(2), with concomitant reduction of NADP to NADPH.</text>
</comment>
<dbReference type="PRINTS" id="PR00076">
    <property type="entry name" value="6PGDHDRGNASE"/>
</dbReference>
<dbReference type="InterPro" id="IPR006115">
    <property type="entry name" value="6PGDH_NADP-bd"/>
</dbReference>
<dbReference type="GO" id="GO:0006098">
    <property type="term" value="P:pentose-phosphate shunt"/>
    <property type="evidence" value="ECO:0007669"/>
    <property type="project" value="UniProtKB-UniPathway"/>
</dbReference>
<evidence type="ECO:0000256" key="6">
    <source>
        <dbReference type="PIRNR" id="PIRNR000109"/>
    </source>
</evidence>
<comment type="subunit">
    <text evidence="6">Homodimer.</text>
</comment>
<feature type="active site" description="Proton donor" evidence="7">
    <location>
        <position position="182"/>
    </location>
</feature>
<evidence type="ECO:0000313" key="11">
    <source>
        <dbReference type="EMBL" id="CAD8443758.1"/>
    </source>
</evidence>
<dbReference type="InterPro" id="IPR013328">
    <property type="entry name" value="6PGD_dom2"/>
</dbReference>
<dbReference type="InterPro" id="IPR006183">
    <property type="entry name" value="Pgluconate_DH"/>
</dbReference>
<dbReference type="AlphaFoldDB" id="A0A7S0GXW8"/>
<keyword evidence="5 6" id="KW-0570">Pentose shunt</keyword>
<evidence type="ECO:0000256" key="2">
    <source>
        <dbReference type="ARBA" id="ARBA00008419"/>
    </source>
</evidence>
<dbReference type="PANTHER" id="PTHR11811">
    <property type="entry name" value="6-PHOSPHOGLUCONATE DEHYDROGENASE"/>
    <property type="match status" value="1"/>
</dbReference>
<keyword evidence="4 9" id="KW-0311">Gluconate utilization</keyword>
<name>A0A7S0GXW8_9EUKA</name>
<sequence>MGQNLALNIADKGFDVSVSNRSPGRVDAAEERAQKEGLSEKLKGYRDVESFVGSLEVPRRVVLLVKAGAPVDSAISEISKYMEPGDVLIDGGNEWYENTDRRAEELKSNKGIHYVGMGVSGGSEGARYGPSMMPGGDKDTYDSFLAPILEKVAAQVDEGSCVTYIGPGGAGNYVKMVHNGIEYGDMQLIAEAYDILRTVGGMSNEEISEVFTELNEGPLESFLIELTAKLLKKKDDQTGNGELVDMVSDKTGMKGTGKWTVLDALELGVPVPTIAAALDGRLISGLQDLRLKAGDILKGPTKNSPKFDKKALISSIEQALLASKIVAYAQGMSILSTASNLRGWELNLGEISRIWKGGCIIRAALLDDIRAAYARNPSLENLMMDPKLAQVLTHADEAWRTVVSAAVENGIAAPAISASLGYYDSFRRKKSSANLVQAQRDAFGAHTYERIDMPGSFTSNWANN</sequence>
<dbReference type="NCBIfam" id="TIGR00873">
    <property type="entry name" value="gnd"/>
    <property type="match status" value="1"/>
</dbReference>
<dbReference type="InterPro" id="IPR006113">
    <property type="entry name" value="6PGDH_Gnd/GntZ"/>
</dbReference>
<evidence type="ECO:0000256" key="9">
    <source>
        <dbReference type="RuleBase" id="RU000485"/>
    </source>
</evidence>
<evidence type="ECO:0000256" key="4">
    <source>
        <dbReference type="ARBA" id="ARBA00023064"/>
    </source>
</evidence>
<evidence type="ECO:0000256" key="5">
    <source>
        <dbReference type="ARBA" id="ARBA00023126"/>
    </source>
</evidence>
<feature type="binding site" description="in other chain" evidence="8">
    <location>
        <position position="183"/>
    </location>
    <ligand>
        <name>substrate</name>
        <note>ligand shared between dimeric partners</note>
    </ligand>
</feature>
<feature type="binding site" description="in other chain" evidence="8">
    <location>
        <position position="254"/>
    </location>
    <ligand>
        <name>substrate</name>
        <note>ligand shared between dimeric partners</note>
    </ligand>
</feature>
<dbReference type="GO" id="GO:0019521">
    <property type="term" value="P:D-gluconate metabolic process"/>
    <property type="evidence" value="ECO:0007669"/>
    <property type="project" value="UniProtKB-KW"/>
</dbReference>
<feature type="binding site" evidence="8">
    <location>
        <position position="446"/>
    </location>
    <ligand>
        <name>substrate</name>
        <note>ligand shared between dimeric partners</note>
    </ligand>
</feature>
<evidence type="ECO:0000256" key="3">
    <source>
        <dbReference type="ARBA" id="ARBA00023002"/>
    </source>
</evidence>
<feature type="binding site" description="in other chain" evidence="8">
    <location>
        <begin position="178"/>
        <end position="179"/>
    </location>
    <ligand>
        <name>substrate</name>
        <note>ligand shared between dimeric partners</note>
    </ligand>
</feature>
<evidence type="ECO:0000256" key="8">
    <source>
        <dbReference type="PIRSR" id="PIRSR000109-2"/>
    </source>
</evidence>
<feature type="binding site" description="in other chain" evidence="8">
    <location>
        <position position="281"/>
    </location>
    <ligand>
        <name>substrate</name>
        <note>ligand shared between dimeric partners</note>
    </ligand>
</feature>
<feature type="binding site" description="in other chain" evidence="8">
    <location>
        <begin position="120"/>
        <end position="122"/>
    </location>
    <ligand>
        <name>substrate</name>
        <note>ligand shared between dimeric partners</note>
    </ligand>
</feature>
<dbReference type="SMART" id="SM01350">
    <property type="entry name" value="6PGD"/>
    <property type="match status" value="1"/>
</dbReference>
<dbReference type="Gene3D" id="3.40.50.720">
    <property type="entry name" value="NAD(P)-binding Rossmann-like Domain"/>
    <property type="match status" value="1"/>
</dbReference>
<dbReference type="SUPFAM" id="SSF48179">
    <property type="entry name" value="6-phosphogluconate dehydrogenase C-terminal domain-like"/>
    <property type="match status" value="1"/>
</dbReference>
<dbReference type="Gene3D" id="1.20.5.320">
    <property type="entry name" value="6-Phosphogluconate Dehydrogenase, domain 3"/>
    <property type="match status" value="1"/>
</dbReference>